<comment type="caution">
    <text evidence="2">The sequence shown here is derived from an EMBL/GenBank/DDBJ whole genome shotgun (WGS) entry which is preliminary data.</text>
</comment>
<evidence type="ECO:0000313" key="3">
    <source>
        <dbReference type="Proteomes" id="UP000050424"/>
    </source>
</evidence>
<dbReference type="AlphaFoldDB" id="A0A0P7BXL3"/>
<gene>
    <name evidence="2" type="ORF">AK830_g963</name>
</gene>
<sequence length="129" mass="13713">MAPAEVWRSLDPSTDPSPSVYYAPAPGARRRPLAVGAPATHQRRHRTTPRAIGQTIGWAISALGTCPSQGTHRNGFGTAGWDVPCNLISEYGTACLAAPSRRTEVSGAQAPFAWVPRGYWIFVDISGPG</sequence>
<protein>
    <submittedName>
        <fullName evidence="2">Uncharacterized protein</fullName>
    </submittedName>
</protein>
<reference evidence="2 3" key="1">
    <citation type="submission" date="2015-09" db="EMBL/GenBank/DDBJ databases">
        <title>Draft genome of a European isolate of the apple canker pathogen Neonectria ditissima.</title>
        <authorList>
            <person name="Gomez-Cortecero A."/>
            <person name="Harrison R.J."/>
            <person name="Armitage A.D."/>
        </authorList>
    </citation>
    <scope>NUCLEOTIDE SEQUENCE [LARGE SCALE GENOMIC DNA]</scope>
    <source>
        <strain evidence="2 3">R09/05</strain>
    </source>
</reference>
<feature type="region of interest" description="Disordered" evidence="1">
    <location>
        <begin position="1"/>
        <end position="26"/>
    </location>
</feature>
<organism evidence="2 3">
    <name type="scientific">Neonectria ditissima</name>
    <dbReference type="NCBI Taxonomy" id="78410"/>
    <lineage>
        <taxon>Eukaryota</taxon>
        <taxon>Fungi</taxon>
        <taxon>Dikarya</taxon>
        <taxon>Ascomycota</taxon>
        <taxon>Pezizomycotina</taxon>
        <taxon>Sordariomycetes</taxon>
        <taxon>Hypocreomycetidae</taxon>
        <taxon>Hypocreales</taxon>
        <taxon>Nectriaceae</taxon>
        <taxon>Neonectria</taxon>
    </lineage>
</organism>
<keyword evidence="3" id="KW-1185">Reference proteome</keyword>
<dbReference type="Proteomes" id="UP000050424">
    <property type="component" value="Unassembled WGS sequence"/>
</dbReference>
<name>A0A0P7BXL3_9HYPO</name>
<dbReference type="EMBL" id="LKCW01000006">
    <property type="protein sequence ID" value="KPM45566.1"/>
    <property type="molecule type" value="Genomic_DNA"/>
</dbReference>
<evidence type="ECO:0000256" key="1">
    <source>
        <dbReference type="SAM" id="MobiDB-lite"/>
    </source>
</evidence>
<evidence type="ECO:0000313" key="2">
    <source>
        <dbReference type="EMBL" id="KPM45566.1"/>
    </source>
</evidence>
<accession>A0A0P7BXL3</accession>
<proteinExistence type="predicted"/>